<reference evidence="3 4" key="1">
    <citation type="submission" date="2019-04" db="EMBL/GenBank/DDBJ databases">
        <title>Microbes associate with the intestines of laboratory mice.</title>
        <authorList>
            <person name="Navarre W."/>
            <person name="Wong E."/>
            <person name="Huang K."/>
            <person name="Tropini C."/>
            <person name="Ng K."/>
            <person name="Yu B."/>
        </authorList>
    </citation>
    <scope>NUCLEOTIDE SEQUENCE [LARGE SCALE GENOMIC DNA]</scope>
    <source>
        <strain evidence="3 4">NM22_B1</strain>
    </source>
</reference>
<evidence type="ECO:0000256" key="1">
    <source>
        <dbReference type="ARBA" id="ARBA00022679"/>
    </source>
</evidence>
<dbReference type="PANTHER" id="PTHR46401:SF2">
    <property type="entry name" value="GLYCOSYLTRANSFERASE WBBK-RELATED"/>
    <property type="match status" value="1"/>
</dbReference>
<evidence type="ECO:0000313" key="4">
    <source>
        <dbReference type="Proteomes" id="UP000310760"/>
    </source>
</evidence>
<dbReference type="Proteomes" id="UP000310760">
    <property type="component" value="Unassembled WGS sequence"/>
</dbReference>
<dbReference type="SUPFAM" id="SSF53756">
    <property type="entry name" value="UDP-Glycosyltransferase/glycogen phosphorylase"/>
    <property type="match status" value="1"/>
</dbReference>
<feature type="domain" description="Glycosyl transferase family 1" evidence="2">
    <location>
        <begin position="155"/>
        <end position="298"/>
    </location>
</feature>
<dbReference type="RefSeq" id="WP_135950201.1">
    <property type="nucleotide sequence ID" value="NZ_CAOOJZ010000003.1"/>
</dbReference>
<dbReference type="GO" id="GO:0009103">
    <property type="term" value="P:lipopolysaccharide biosynthetic process"/>
    <property type="evidence" value="ECO:0007669"/>
    <property type="project" value="TreeGrafter"/>
</dbReference>
<dbReference type="EMBL" id="SRYJ01000001">
    <property type="protein sequence ID" value="TGY73374.1"/>
    <property type="molecule type" value="Genomic_DNA"/>
</dbReference>
<protein>
    <submittedName>
        <fullName evidence="3">Glycosyltransferase</fullName>
    </submittedName>
</protein>
<proteinExistence type="predicted"/>
<sequence>MNYAFIDSMGSLTYNNGIKIQAIMWKNGLEKLGHNVKLVNLWENIDFSSYDAVIIFAMGANIYKLIKGLFRINENIIVAPIIDPNRSDRFYKFLFKFYGSTRLALSNHYHDMWSVKEKVKLWLVRSEQERHYVSYCLDIPNDKIAKVPLNYRIPEVGQLGEKEDFCLHVSRLDAPNKNVPRLIEAAKKYGFDLKLVGHVFGSKEADELQNLIGKYSNIEYLGEVGEEELLLLYRRAKVFALPSLREGVGMVALEAAAYGCEIVLTDVGAPKEYYDGKAILVNPKNVDDIGKGIMKALRYGFAQPKLKVFVESNYNSEKCCIILNNCVCNAIERNIM</sequence>
<organism evidence="3 4">
    <name type="scientific">Phocaeicola sartorii</name>
    <dbReference type="NCBI Taxonomy" id="671267"/>
    <lineage>
        <taxon>Bacteria</taxon>
        <taxon>Pseudomonadati</taxon>
        <taxon>Bacteroidota</taxon>
        <taxon>Bacteroidia</taxon>
        <taxon>Bacteroidales</taxon>
        <taxon>Bacteroidaceae</taxon>
        <taxon>Phocaeicola</taxon>
    </lineage>
</organism>
<evidence type="ECO:0000259" key="2">
    <source>
        <dbReference type="Pfam" id="PF00534"/>
    </source>
</evidence>
<dbReference type="InterPro" id="IPR001296">
    <property type="entry name" value="Glyco_trans_1"/>
</dbReference>
<dbReference type="GO" id="GO:0016757">
    <property type="term" value="F:glycosyltransferase activity"/>
    <property type="evidence" value="ECO:0007669"/>
    <property type="project" value="InterPro"/>
</dbReference>
<gene>
    <name evidence="3" type="ORF">E5339_00065</name>
</gene>
<name>A0A4S2FVM2_9BACT</name>
<dbReference type="Gene3D" id="3.40.50.2000">
    <property type="entry name" value="Glycogen Phosphorylase B"/>
    <property type="match status" value="1"/>
</dbReference>
<dbReference type="Pfam" id="PF00534">
    <property type="entry name" value="Glycos_transf_1"/>
    <property type="match status" value="1"/>
</dbReference>
<comment type="caution">
    <text evidence="3">The sequence shown here is derived from an EMBL/GenBank/DDBJ whole genome shotgun (WGS) entry which is preliminary data.</text>
</comment>
<evidence type="ECO:0000313" key="3">
    <source>
        <dbReference type="EMBL" id="TGY73374.1"/>
    </source>
</evidence>
<accession>A0A4S2FVM2</accession>
<keyword evidence="1 3" id="KW-0808">Transferase</keyword>
<dbReference type="AlphaFoldDB" id="A0A4S2FVM2"/>
<dbReference type="PANTHER" id="PTHR46401">
    <property type="entry name" value="GLYCOSYLTRANSFERASE WBBK-RELATED"/>
    <property type="match status" value="1"/>
</dbReference>